<sequence length="166" mass="18809">MHLNYRYFIMKLSEIKEILPTLENVEFQLENGTYVPEHFHVTEVGMITKNFIDCGGIIRSEKVVNFQLWNANDFEHRLKPHKLLNIITLSEDKLGIGDFDIEVEYQSDTIGKYDLEFNGKTFVLKNKTTACLAQDACGVPTEKEKKNLSELNISNGNSCTPGGGCC</sequence>
<dbReference type="InterPro" id="IPR045534">
    <property type="entry name" value="DUF6428"/>
</dbReference>
<reference evidence="2" key="1">
    <citation type="submission" date="2017-01" db="EMBL/GenBank/DDBJ databases">
        <authorList>
            <person name="Varghese N."/>
            <person name="Submissions S."/>
        </authorList>
    </citation>
    <scope>NUCLEOTIDE SEQUENCE [LARGE SCALE GENOMIC DNA]</scope>
    <source>
        <strain evidence="2">DSM 21068</strain>
    </source>
</reference>
<dbReference type="STRING" id="551459.SAMN05421796_10395"/>
<dbReference type="Pfam" id="PF20001">
    <property type="entry name" value="DUF6428"/>
    <property type="match status" value="1"/>
</dbReference>
<evidence type="ECO:0000313" key="2">
    <source>
        <dbReference type="Proteomes" id="UP000186246"/>
    </source>
</evidence>
<dbReference type="Proteomes" id="UP000186246">
    <property type="component" value="Unassembled WGS sequence"/>
</dbReference>
<gene>
    <name evidence="1" type="ORF">SAMN05421796_10395</name>
</gene>
<organism evidence="1 2">
    <name type="scientific">Chryseobacterium piscicola</name>
    <dbReference type="NCBI Taxonomy" id="551459"/>
    <lineage>
        <taxon>Bacteria</taxon>
        <taxon>Pseudomonadati</taxon>
        <taxon>Bacteroidota</taxon>
        <taxon>Flavobacteriia</taxon>
        <taxon>Flavobacteriales</taxon>
        <taxon>Weeksellaceae</taxon>
        <taxon>Chryseobacterium group</taxon>
        <taxon>Chryseobacterium</taxon>
    </lineage>
</organism>
<proteinExistence type="predicted"/>
<name>A0A1N7LUH8_9FLAO</name>
<accession>A0A1N7LUH8</accession>
<dbReference type="AlphaFoldDB" id="A0A1N7LUH8"/>
<evidence type="ECO:0000313" key="1">
    <source>
        <dbReference type="EMBL" id="SIS77424.1"/>
    </source>
</evidence>
<protein>
    <submittedName>
        <fullName evidence="1">Uncharacterized protein</fullName>
    </submittedName>
</protein>
<dbReference type="EMBL" id="FTOJ01000003">
    <property type="protein sequence ID" value="SIS77424.1"/>
    <property type="molecule type" value="Genomic_DNA"/>
</dbReference>